<dbReference type="Proteomes" id="UP001589788">
    <property type="component" value="Unassembled WGS sequence"/>
</dbReference>
<feature type="region of interest" description="Disordered" evidence="3">
    <location>
        <begin position="205"/>
        <end position="231"/>
    </location>
</feature>
<feature type="compositionally biased region" description="Pro residues" evidence="3">
    <location>
        <begin position="207"/>
        <end position="216"/>
    </location>
</feature>
<dbReference type="PANTHER" id="PTHR30055">
    <property type="entry name" value="HTH-TYPE TRANSCRIPTIONAL REGULATOR RUTR"/>
    <property type="match status" value="1"/>
</dbReference>
<dbReference type="InterPro" id="IPR036271">
    <property type="entry name" value="Tet_transcr_reg_TetR-rel_C_sf"/>
</dbReference>
<feature type="DNA-binding region" description="H-T-H motif" evidence="2">
    <location>
        <begin position="36"/>
        <end position="55"/>
    </location>
</feature>
<dbReference type="Pfam" id="PF00440">
    <property type="entry name" value="TetR_N"/>
    <property type="match status" value="1"/>
</dbReference>
<accession>A0ABV6C3D2</accession>
<dbReference type="InterPro" id="IPR050109">
    <property type="entry name" value="HTH-type_TetR-like_transc_reg"/>
</dbReference>
<keyword evidence="6" id="KW-1185">Reference proteome</keyword>
<evidence type="ECO:0000256" key="2">
    <source>
        <dbReference type="PROSITE-ProRule" id="PRU00335"/>
    </source>
</evidence>
<gene>
    <name evidence="5" type="ORF">ACFFRE_06645</name>
</gene>
<comment type="caution">
    <text evidence="5">The sequence shown here is derived from an EMBL/GenBank/DDBJ whole genome shotgun (WGS) entry which is preliminary data.</text>
</comment>
<dbReference type="RefSeq" id="WP_377789117.1">
    <property type="nucleotide sequence ID" value="NZ_JBHLYQ010000050.1"/>
</dbReference>
<dbReference type="PROSITE" id="PS50977">
    <property type="entry name" value="HTH_TETR_2"/>
    <property type="match status" value="1"/>
</dbReference>
<dbReference type="SUPFAM" id="SSF48498">
    <property type="entry name" value="Tetracyclin repressor-like, C-terminal domain"/>
    <property type="match status" value="1"/>
</dbReference>
<dbReference type="EMBL" id="JBHLYQ010000050">
    <property type="protein sequence ID" value="MFC0081823.1"/>
    <property type="molecule type" value="Genomic_DNA"/>
</dbReference>
<protein>
    <submittedName>
        <fullName evidence="5">TetR/AcrR family transcriptional regulator</fullName>
    </submittedName>
</protein>
<name>A0ABV6C3D2_9ACTN</name>
<evidence type="ECO:0000313" key="6">
    <source>
        <dbReference type="Proteomes" id="UP001589788"/>
    </source>
</evidence>
<keyword evidence="1 2" id="KW-0238">DNA-binding</keyword>
<proteinExistence type="predicted"/>
<sequence length="231" mass="24771">MTRVAEPRQRRSRQRRAQLLEAALALLAEGGVRAVTHRAVARRAGLPAAATTYYFSSIHELVREALELNLEQRLTELRAVLETAVAQEPDPRRAVDRFAHTLLASQPRRAVTQLELYLQATRDPELRSSVRESLAAFEDLAAETLGRGGLGAPSAARTLVAVVDGVVLHELATREPDEEGRAAAAERLAEALWAVLGPLLAARGPTEAPPVSPPARPARVLPLGPPLGGPG</sequence>
<evidence type="ECO:0000256" key="1">
    <source>
        <dbReference type="ARBA" id="ARBA00023125"/>
    </source>
</evidence>
<dbReference type="Pfam" id="PF17940">
    <property type="entry name" value="TetR_C_31"/>
    <property type="match status" value="1"/>
</dbReference>
<dbReference type="InterPro" id="IPR001647">
    <property type="entry name" value="HTH_TetR"/>
</dbReference>
<organism evidence="5 6">
    <name type="scientific">Aciditerrimonas ferrireducens</name>
    <dbReference type="NCBI Taxonomy" id="667306"/>
    <lineage>
        <taxon>Bacteria</taxon>
        <taxon>Bacillati</taxon>
        <taxon>Actinomycetota</taxon>
        <taxon>Acidimicrobiia</taxon>
        <taxon>Acidimicrobiales</taxon>
        <taxon>Acidimicrobiaceae</taxon>
        <taxon>Aciditerrimonas</taxon>
    </lineage>
</organism>
<reference evidence="5 6" key="1">
    <citation type="submission" date="2024-09" db="EMBL/GenBank/DDBJ databases">
        <authorList>
            <person name="Sun Q."/>
            <person name="Mori K."/>
        </authorList>
    </citation>
    <scope>NUCLEOTIDE SEQUENCE [LARGE SCALE GENOMIC DNA]</scope>
    <source>
        <strain evidence="5 6">JCM 15389</strain>
    </source>
</reference>
<evidence type="ECO:0000256" key="3">
    <source>
        <dbReference type="SAM" id="MobiDB-lite"/>
    </source>
</evidence>
<dbReference type="PANTHER" id="PTHR30055:SF231">
    <property type="entry name" value="TRANSCRIPTIONAL REGULATORY PROTEIN (PROBABLY DEOR-FAMILY)-RELATED"/>
    <property type="match status" value="1"/>
</dbReference>
<dbReference type="PRINTS" id="PR00455">
    <property type="entry name" value="HTHTETR"/>
</dbReference>
<dbReference type="Gene3D" id="1.10.357.10">
    <property type="entry name" value="Tetracycline Repressor, domain 2"/>
    <property type="match status" value="1"/>
</dbReference>
<evidence type="ECO:0000313" key="5">
    <source>
        <dbReference type="EMBL" id="MFC0081823.1"/>
    </source>
</evidence>
<dbReference type="InterPro" id="IPR009057">
    <property type="entry name" value="Homeodomain-like_sf"/>
</dbReference>
<feature type="domain" description="HTH tetR-type" evidence="4">
    <location>
        <begin position="13"/>
        <end position="73"/>
    </location>
</feature>
<dbReference type="SUPFAM" id="SSF46689">
    <property type="entry name" value="Homeodomain-like"/>
    <property type="match status" value="1"/>
</dbReference>
<evidence type="ECO:0000259" key="4">
    <source>
        <dbReference type="PROSITE" id="PS50977"/>
    </source>
</evidence>
<dbReference type="InterPro" id="IPR041583">
    <property type="entry name" value="TetR_C_31"/>
</dbReference>